<keyword evidence="4 6" id="KW-1133">Transmembrane helix</keyword>
<feature type="transmembrane region" description="Helical" evidence="6">
    <location>
        <begin position="104"/>
        <end position="122"/>
    </location>
</feature>
<dbReference type="Proteomes" id="UP001220962">
    <property type="component" value="Chromosome"/>
</dbReference>
<evidence type="ECO:0000256" key="5">
    <source>
        <dbReference type="ARBA" id="ARBA00023136"/>
    </source>
</evidence>
<keyword evidence="2" id="KW-1003">Cell membrane</keyword>
<keyword evidence="5 6" id="KW-0472">Membrane</keyword>
<dbReference type="GO" id="GO:0005886">
    <property type="term" value="C:plasma membrane"/>
    <property type="evidence" value="ECO:0007669"/>
    <property type="project" value="UniProtKB-SubCell"/>
</dbReference>
<organism evidence="8 10">
    <name type="scientific">Paenibacillus urinalis</name>
    <dbReference type="NCBI Taxonomy" id="521520"/>
    <lineage>
        <taxon>Bacteria</taxon>
        <taxon>Bacillati</taxon>
        <taxon>Bacillota</taxon>
        <taxon>Bacilli</taxon>
        <taxon>Bacillales</taxon>
        <taxon>Paenibacillaceae</taxon>
        <taxon>Paenibacillus</taxon>
    </lineage>
</organism>
<dbReference type="InterPro" id="IPR015867">
    <property type="entry name" value="N-reg_PII/ATP_PRibTrfase_C"/>
</dbReference>
<protein>
    <submittedName>
        <fullName evidence="8">YitT family protein</fullName>
    </submittedName>
</protein>
<feature type="transmembrane region" description="Helical" evidence="6">
    <location>
        <begin position="49"/>
        <end position="70"/>
    </location>
</feature>
<dbReference type="EMBL" id="CP118101">
    <property type="protein sequence ID" value="WDH84337.1"/>
    <property type="molecule type" value="Genomic_DNA"/>
</dbReference>
<keyword evidence="11" id="KW-1185">Reference proteome</keyword>
<evidence type="ECO:0000313" key="8">
    <source>
        <dbReference type="EMBL" id="WDH84337.1"/>
    </source>
</evidence>
<evidence type="ECO:0000313" key="10">
    <source>
        <dbReference type="Proteomes" id="UP001220962"/>
    </source>
</evidence>
<dbReference type="AlphaFoldDB" id="A0AAX3N6N1"/>
<dbReference type="Pfam" id="PF02588">
    <property type="entry name" value="YitT_membrane"/>
    <property type="match status" value="1"/>
</dbReference>
<dbReference type="InterPro" id="IPR051461">
    <property type="entry name" value="UPF0750_membrane"/>
</dbReference>
<feature type="transmembrane region" description="Helical" evidence="6">
    <location>
        <begin position="142"/>
        <end position="162"/>
    </location>
</feature>
<feature type="transmembrane region" description="Helical" evidence="6">
    <location>
        <begin position="9"/>
        <end position="29"/>
    </location>
</feature>
<dbReference type="Gene3D" id="3.30.70.120">
    <property type="match status" value="1"/>
</dbReference>
<dbReference type="PANTHER" id="PTHR33545:SF5">
    <property type="entry name" value="UPF0750 MEMBRANE PROTEIN YITT"/>
    <property type="match status" value="1"/>
</dbReference>
<dbReference type="InterPro" id="IPR019264">
    <property type="entry name" value="DUF2179"/>
</dbReference>
<evidence type="ECO:0000256" key="1">
    <source>
        <dbReference type="ARBA" id="ARBA00004651"/>
    </source>
</evidence>
<dbReference type="RefSeq" id="WP_193745971.1">
    <property type="nucleotide sequence ID" value="NZ_CP118101.1"/>
</dbReference>
<proteinExistence type="predicted"/>
<dbReference type="PIRSF" id="PIRSF006483">
    <property type="entry name" value="Membrane_protein_YitT"/>
    <property type="match status" value="1"/>
</dbReference>
<evidence type="ECO:0000313" key="11">
    <source>
        <dbReference type="Proteomes" id="UP001221519"/>
    </source>
</evidence>
<gene>
    <name evidence="8" type="ORF">PUW23_09060</name>
    <name evidence="9" type="ORF">PUW25_08755</name>
</gene>
<sequence length="273" mass="29763">MLKLTTKSLIVFLGGAIIAAGFNLFLLPHELLSGGISGISMLIGYFTPLNFNVMYFVFNIPLLIAGWFLLGRRFISFSIINVIATTWMLNVLPVTAIAHDQLTSAVFGGVLIGAGTGLAFRAGGSSGGLDIVASIITRFRDFPVGAVIAVMNGMIILLAGYLNNDWNIALISVLSIYITGKVLDLIHIGHVKVTLFIVTNETNKMLEQLLPRQRGVTKIKTQGAFTDHEKDMLMTVTTKYELDEVKQIIRATDPKAFVNIVETVGIMGSFRRN</sequence>
<name>A0AAX3N6N1_9BACL</name>
<feature type="transmembrane region" description="Helical" evidence="6">
    <location>
        <begin position="168"/>
        <end position="186"/>
    </location>
</feature>
<feature type="transmembrane region" description="Helical" evidence="6">
    <location>
        <begin position="77"/>
        <end position="98"/>
    </location>
</feature>
<evidence type="ECO:0000256" key="6">
    <source>
        <dbReference type="SAM" id="Phobius"/>
    </source>
</evidence>
<accession>A0AAX3N6N1</accession>
<evidence type="ECO:0000256" key="4">
    <source>
        <dbReference type="ARBA" id="ARBA00022989"/>
    </source>
</evidence>
<reference evidence="8 11" key="1">
    <citation type="submission" date="2023-02" db="EMBL/GenBank/DDBJ databases">
        <title>Pathogen: clinical or host-associated sample.</title>
        <authorList>
            <person name="Hergert J."/>
            <person name="Casey R."/>
            <person name="Wagner J."/>
            <person name="Young E.L."/>
            <person name="Oakeson K.F."/>
        </authorList>
    </citation>
    <scope>NUCLEOTIDE SEQUENCE</scope>
    <source>
        <strain evidence="9 11">2022CK-00829</strain>
        <strain evidence="8">2022CK-00830</strain>
    </source>
</reference>
<dbReference type="CDD" id="cd16380">
    <property type="entry name" value="YitT_C"/>
    <property type="match status" value="1"/>
</dbReference>
<dbReference type="Pfam" id="PF10035">
    <property type="entry name" value="DUF2179"/>
    <property type="match status" value="1"/>
</dbReference>
<evidence type="ECO:0000313" key="9">
    <source>
        <dbReference type="EMBL" id="WDI04021.1"/>
    </source>
</evidence>
<evidence type="ECO:0000256" key="3">
    <source>
        <dbReference type="ARBA" id="ARBA00022692"/>
    </source>
</evidence>
<comment type="subcellular location">
    <subcellularLocation>
        <location evidence="1">Cell membrane</location>
        <topology evidence="1">Multi-pass membrane protein</topology>
    </subcellularLocation>
</comment>
<dbReference type="PANTHER" id="PTHR33545">
    <property type="entry name" value="UPF0750 MEMBRANE PROTEIN YITT-RELATED"/>
    <property type="match status" value="1"/>
</dbReference>
<keyword evidence="3 6" id="KW-0812">Transmembrane</keyword>
<dbReference type="InterPro" id="IPR003740">
    <property type="entry name" value="YitT"/>
</dbReference>
<dbReference type="Proteomes" id="UP001221519">
    <property type="component" value="Chromosome"/>
</dbReference>
<feature type="domain" description="DUF2179" evidence="7">
    <location>
        <begin position="214"/>
        <end position="268"/>
    </location>
</feature>
<evidence type="ECO:0000256" key="2">
    <source>
        <dbReference type="ARBA" id="ARBA00022475"/>
    </source>
</evidence>
<evidence type="ECO:0000259" key="7">
    <source>
        <dbReference type="Pfam" id="PF10035"/>
    </source>
</evidence>
<dbReference type="EMBL" id="CP118108">
    <property type="protein sequence ID" value="WDI04021.1"/>
    <property type="molecule type" value="Genomic_DNA"/>
</dbReference>